<keyword evidence="11" id="KW-0812">Transmembrane</keyword>
<comment type="similarity">
    <text evidence="3">Belongs to the cytochrome P450 family.</text>
</comment>
<keyword evidence="11" id="KW-0472">Membrane</keyword>
<dbReference type="PANTHER" id="PTHR24305">
    <property type="entry name" value="CYTOCHROME P450"/>
    <property type="match status" value="1"/>
</dbReference>
<feature type="region of interest" description="Disordered" evidence="10">
    <location>
        <begin position="178"/>
        <end position="204"/>
    </location>
</feature>
<keyword evidence="7 9" id="KW-0408">Iron</keyword>
<evidence type="ECO:0000256" key="6">
    <source>
        <dbReference type="ARBA" id="ARBA00023002"/>
    </source>
</evidence>
<dbReference type="InterPro" id="IPR002403">
    <property type="entry name" value="Cyt_P450_E_grp-IV"/>
</dbReference>
<dbReference type="GO" id="GO:0005506">
    <property type="term" value="F:iron ion binding"/>
    <property type="evidence" value="ECO:0007669"/>
    <property type="project" value="InterPro"/>
</dbReference>
<protein>
    <recommendedName>
        <fullName evidence="14">Cytochrome P450</fullName>
    </recommendedName>
</protein>
<dbReference type="STRING" id="599839.J4GN11"/>
<evidence type="ECO:0000256" key="4">
    <source>
        <dbReference type="ARBA" id="ARBA00022617"/>
    </source>
</evidence>
<dbReference type="GO" id="GO:0016705">
    <property type="term" value="F:oxidoreductase activity, acting on paired donors, with incorporation or reduction of molecular oxygen"/>
    <property type="evidence" value="ECO:0007669"/>
    <property type="project" value="InterPro"/>
</dbReference>
<evidence type="ECO:0008006" key="14">
    <source>
        <dbReference type="Google" id="ProtNLM"/>
    </source>
</evidence>
<dbReference type="Pfam" id="PF00067">
    <property type="entry name" value="p450"/>
    <property type="match status" value="1"/>
</dbReference>
<dbReference type="SUPFAM" id="SSF48264">
    <property type="entry name" value="Cytochrome P450"/>
    <property type="match status" value="2"/>
</dbReference>
<name>J4GN11_9APHY</name>
<sequence>MSLSSTIMFLALPASVAIYIVTTLLRILIRQLRSPLRHLQGPPSTSLFMGNLREMHDQENNDLVAQWEKQYGSTFVYRGFMRGSRLMTTDPVAVGYIMGKAYDYPKPDFIKETLAKMASGPEGLLTVDGDDHRRQNPAFSTFHIKSLSPVFWEKAVQLRAIWVDICFTRQSQRSAPRRSTRLFRVSSDPSPKSPRQKGPNPIELDEPEAISTALPDSSSSSPLITSRPEIQRSLIDSLPLNDVGKTIDVLAWLARATLDVIGEAGFGYDFRSLEAAAQGSDDSSELAEAFGVIFDSARKFRVMTVLAAWFPVLRIFRRQNATMQRAQNTMRKIGVSLIEERQSMVVASQSPPEYSKEKPPLHDLITTMDVEIPETDNERRDILSILIRSNHSSQPSRRLSVNEMLCQISTFITAGHETTSTAITWTLYALARALDVQRTLRMHLRTIPLPPPSATTLTPETFDAILGNSYLDSVVRESLRLHAPVTSTMRVASTDDAIPVAQPFRDRYGGKCTAIHVHQGDIITIPIQALNKSKHVWGEDADVFRPERWMDETDRDVPFQDHDGKPGRGQKSAGAPGLWGNMLTFGNGNSINGNRSCIGYRLAINEIKIFLFALLRDIEFSIDPSIEIDKKVNVVTRPVVKSEPHRGNQMPLRLRHIPPDADDR</sequence>
<dbReference type="PRINTS" id="PR00465">
    <property type="entry name" value="EP450IV"/>
</dbReference>
<dbReference type="InterPro" id="IPR001128">
    <property type="entry name" value="Cyt_P450"/>
</dbReference>
<keyword evidence="13" id="KW-1185">Reference proteome</keyword>
<dbReference type="EMBL" id="HE796995">
    <property type="protein sequence ID" value="CCM00620.1"/>
    <property type="molecule type" value="Genomic_DNA"/>
</dbReference>
<dbReference type="GO" id="GO:0004497">
    <property type="term" value="F:monooxygenase activity"/>
    <property type="evidence" value="ECO:0007669"/>
    <property type="project" value="UniProtKB-KW"/>
</dbReference>
<dbReference type="InterPro" id="IPR050121">
    <property type="entry name" value="Cytochrome_P450_monoxygenase"/>
</dbReference>
<evidence type="ECO:0000256" key="10">
    <source>
        <dbReference type="SAM" id="MobiDB-lite"/>
    </source>
</evidence>
<evidence type="ECO:0000256" key="5">
    <source>
        <dbReference type="ARBA" id="ARBA00022723"/>
    </source>
</evidence>
<evidence type="ECO:0000313" key="13">
    <source>
        <dbReference type="Proteomes" id="UP000006352"/>
    </source>
</evidence>
<dbReference type="RefSeq" id="XP_012179903.1">
    <property type="nucleotide sequence ID" value="XM_012324513.1"/>
</dbReference>
<evidence type="ECO:0000256" key="3">
    <source>
        <dbReference type="ARBA" id="ARBA00010617"/>
    </source>
</evidence>
<gene>
    <name evidence="12" type="ORF">FIBRA_02656</name>
</gene>
<keyword evidence="6" id="KW-0560">Oxidoreductase</keyword>
<keyword evidence="8" id="KW-0503">Monooxygenase</keyword>
<dbReference type="Proteomes" id="UP000006352">
    <property type="component" value="Unassembled WGS sequence"/>
</dbReference>
<feature type="region of interest" description="Disordered" evidence="10">
    <location>
        <begin position="642"/>
        <end position="664"/>
    </location>
</feature>
<evidence type="ECO:0000256" key="8">
    <source>
        <dbReference type="ARBA" id="ARBA00023033"/>
    </source>
</evidence>
<evidence type="ECO:0000256" key="9">
    <source>
        <dbReference type="PIRSR" id="PIRSR602403-1"/>
    </source>
</evidence>
<feature type="transmembrane region" description="Helical" evidence="11">
    <location>
        <begin position="6"/>
        <end position="29"/>
    </location>
</feature>
<dbReference type="OrthoDB" id="1470350at2759"/>
<dbReference type="HOGENOM" id="CLU_001570_5_11_1"/>
<evidence type="ECO:0000256" key="11">
    <source>
        <dbReference type="SAM" id="Phobius"/>
    </source>
</evidence>
<evidence type="ECO:0000256" key="7">
    <source>
        <dbReference type="ARBA" id="ARBA00023004"/>
    </source>
</evidence>
<accession>J4GN11</accession>
<evidence type="ECO:0000256" key="2">
    <source>
        <dbReference type="ARBA" id="ARBA00005179"/>
    </source>
</evidence>
<evidence type="ECO:0000313" key="12">
    <source>
        <dbReference type="EMBL" id="CCM00620.1"/>
    </source>
</evidence>
<dbReference type="InterPro" id="IPR036396">
    <property type="entry name" value="Cyt_P450_sf"/>
</dbReference>
<dbReference type="PANTHER" id="PTHR24305:SF166">
    <property type="entry name" value="CYTOCHROME P450 12A4, MITOCHONDRIAL-RELATED"/>
    <property type="match status" value="1"/>
</dbReference>
<dbReference type="GeneID" id="24095531"/>
<dbReference type="GO" id="GO:0020037">
    <property type="term" value="F:heme binding"/>
    <property type="evidence" value="ECO:0007669"/>
    <property type="project" value="InterPro"/>
</dbReference>
<evidence type="ECO:0000256" key="1">
    <source>
        <dbReference type="ARBA" id="ARBA00001971"/>
    </source>
</evidence>
<keyword evidence="4 9" id="KW-0349">Heme</keyword>
<dbReference type="PRINTS" id="PR00385">
    <property type="entry name" value="P450"/>
</dbReference>
<comment type="pathway">
    <text evidence="2">Secondary metabolite biosynthesis.</text>
</comment>
<dbReference type="InParanoid" id="J4GN11"/>
<proteinExistence type="inferred from homology"/>
<keyword evidence="11" id="KW-1133">Transmembrane helix</keyword>
<comment type="cofactor">
    <cofactor evidence="1 9">
        <name>heme</name>
        <dbReference type="ChEBI" id="CHEBI:30413"/>
    </cofactor>
</comment>
<keyword evidence="5 9" id="KW-0479">Metal-binding</keyword>
<organism evidence="12 13">
    <name type="scientific">Fibroporia radiculosa</name>
    <dbReference type="NCBI Taxonomy" id="599839"/>
    <lineage>
        <taxon>Eukaryota</taxon>
        <taxon>Fungi</taxon>
        <taxon>Dikarya</taxon>
        <taxon>Basidiomycota</taxon>
        <taxon>Agaricomycotina</taxon>
        <taxon>Agaricomycetes</taxon>
        <taxon>Polyporales</taxon>
        <taxon>Fibroporiaceae</taxon>
        <taxon>Fibroporia</taxon>
    </lineage>
</organism>
<feature type="binding site" description="axial binding residue" evidence="9">
    <location>
        <position position="597"/>
    </location>
    <ligand>
        <name>heme</name>
        <dbReference type="ChEBI" id="CHEBI:30413"/>
    </ligand>
    <ligandPart>
        <name>Fe</name>
        <dbReference type="ChEBI" id="CHEBI:18248"/>
    </ligandPart>
</feature>
<dbReference type="Gene3D" id="1.10.630.10">
    <property type="entry name" value="Cytochrome P450"/>
    <property type="match status" value="2"/>
</dbReference>
<reference evidence="12 13" key="1">
    <citation type="journal article" date="2012" name="Appl. Environ. Microbiol.">
        <title>Short-read sequencing for genomic analysis of the brown rot fungus Fibroporia radiculosa.</title>
        <authorList>
            <person name="Tang J.D."/>
            <person name="Perkins A.D."/>
            <person name="Sonstegard T.S."/>
            <person name="Schroeder S.G."/>
            <person name="Burgess S.C."/>
            <person name="Diehl S.V."/>
        </authorList>
    </citation>
    <scope>NUCLEOTIDE SEQUENCE [LARGE SCALE GENOMIC DNA]</scope>
    <source>
        <strain evidence="12 13">TFFH 294</strain>
    </source>
</reference>
<dbReference type="AlphaFoldDB" id="J4GN11"/>